<keyword evidence="8 14" id="KW-1133">Transmembrane helix</keyword>
<dbReference type="PANTHER" id="PTHR10424">
    <property type="entry name" value="VIRAL ENVELOPE PROTEIN"/>
    <property type="match status" value="1"/>
</dbReference>
<keyword evidence="11" id="KW-1015">Disulfide bond</keyword>
<evidence type="ECO:0000313" key="15">
    <source>
        <dbReference type="EMBL" id="KAG9262216.1"/>
    </source>
</evidence>
<evidence type="ECO:0000256" key="14">
    <source>
        <dbReference type="SAM" id="Phobius"/>
    </source>
</evidence>
<evidence type="ECO:0000256" key="7">
    <source>
        <dbReference type="ARBA" id="ARBA00022870"/>
    </source>
</evidence>
<keyword evidence="5" id="KW-0945">Host-virus interaction</keyword>
<keyword evidence="4" id="KW-1032">Host cell membrane</keyword>
<proteinExistence type="predicted"/>
<evidence type="ECO:0000256" key="2">
    <source>
        <dbReference type="ARBA" id="ARBA00004531"/>
    </source>
</evidence>
<name>A0A8T2KYX2_ASTMX</name>
<protein>
    <submittedName>
        <fullName evidence="15">Endogenous retrovirus group S71 member 1 Env polyprotein-like</fullName>
    </submittedName>
</protein>
<dbReference type="Gene3D" id="1.10.287.210">
    <property type="match status" value="1"/>
</dbReference>
<keyword evidence="6 14" id="KW-0812">Transmembrane</keyword>
<keyword evidence="10" id="KW-0564">Palmitate</keyword>
<gene>
    <name evidence="15" type="ORF">AMEX_G23965</name>
</gene>
<evidence type="ECO:0000256" key="9">
    <source>
        <dbReference type="ARBA" id="ARBA00023136"/>
    </source>
</evidence>
<evidence type="ECO:0000256" key="6">
    <source>
        <dbReference type="ARBA" id="ARBA00022692"/>
    </source>
</evidence>
<evidence type="ECO:0000256" key="5">
    <source>
        <dbReference type="ARBA" id="ARBA00022581"/>
    </source>
</evidence>
<accession>A0A8T2KYX2</accession>
<evidence type="ECO:0000256" key="1">
    <source>
        <dbReference type="ARBA" id="ARBA00004402"/>
    </source>
</evidence>
<organism evidence="15 16">
    <name type="scientific">Astyanax mexicanus</name>
    <name type="common">Blind cave fish</name>
    <name type="synonym">Astyanax fasciatus mexicanus</name>
    <dbReference type="NCBI Taxonomy" id="7994"/>
    <lineage>
        <taxon>Eukaryota</taxon>
        <taxon>Metazoa</taxon>
        <taxon>Chordata</taxon>
        <taxon>Craniata</taxon>
        <taxon>Vertebrata</taxon>
        <taxon>Euteleostomi</taxon>
        <taxon>Actinopterygii</taxon>
        <taxon>Neopterygii</taxon>
        <taxon>Teleostei</taxon>
        <taxon>Ostariophysi</taxon>
        <taxon>Characiformes</taxon>
        <taxon>Characoidei</taxon>
        <taxon>Acestrorhamphidae</taxon>
        <taxon>Acestrorhamphinae</taxon>
        <taxon>Astyanax</taxon>
    </lineage>
</organism>
<keyword evidence="13" id="KW-0449">Lipoprotein</keyword>
<evidence type="ECO:0000256" key="4">
    <source>
        <dbReference type="ARBA" id="ARBA00022511"/>
    </source>
</evidence>
<keyword evidence="9 14" id="KW-0472">Membrane</keyword>
<dbReference type="AlphaFoldDB" id="A0A8T2KYX2"/>
<evidence type="ECO:0000256" key="8">
    <source>
        <dbReference type="ARBA" id="ARBA00022989"/>
    </source>
</evidence>
<feature type="transmembrane region" description="Helical" evidence="14">
    <location>
        <begin position="588"/>
        <end position="614"/>
    </location>
</feature>
<keyword evidence="7" id="KW-1043">Host membrane</keyword>
<dbReference type="CDD" id="cd09951">
    <property type="entry name" value="HERV-Rb-like_HR1-HR2"/>
    <property type="match status" value="1"/>
</dbReference>
<evidence type="ECO:0000256" key="11">
    <source>
        <dbReference type="ARBA" id="ARBA00023157"/>
    </source>
</evidence>
<evidence type="ECO:0000256" key="10">
    <source>
        <dbReference type="ARBA" id="ARBA00023139"/>
    </source>
</evidence>
<keyword evidence="12" id="KW-0325">Glycoprotein</keyword>
<dbReference type="Proteomes" id="UP000752171">
    <property type="component" value="Unassembled WGS sequence"/>
</dbReference>
<dbReference type="InterPro" id="IPR018154">
    <property type="entry name" value="TLV/ENV_coat_polyprotein"/>
</dbReference>
<comment type="subcellular location">
    <subcellularLocation>
        <location evidence="1">Host cell membrane</location>
        <topology evidence="1">Single-pass type I membrane protein</topology>
    </subcellularLocation>
    <subcellularLocation>
        <location evidence="2">Host endomembrane system</location>
        <topology evidence="2">Peripheral membrane protein</topology>
    </subcellularLocation>
    <subcellularLocation>
        <location evidence="3">Virion membrane</location>
        <topology evidence="3">Single-pass type I membrane protein</topology>
    </subcellularLocation>
</comment>
<dbReference type="PANTHER" id="PTHR10424:SF81">
    <property type="entry name" value="ERVV2 PROTEIN"/>
    <property type="match status" value="1"/>
</dbReference>
<evidence type="ECO:0000313" key="16">
    <source>
        <dbReference type="Proteomes" id="UP000752171"/>
    </source>
</evidence>
<comment type="caution">
    <text evidence="15">The sequence shown here is derived from an EMBL/GenBank/DDBJ whole genome shotgun (WGS) entry which is preliminary data.</text>
</comment>
<evidence type="ECO:0000256" key="13">
    <source>
        <dbReference type="ARBA" id="ARBA00023288"/>
    </source>
</evidence>
<evidence type="ECO:0000256" key="3">
    <source>
        <dbReference type="ARBA" id="ARBA00004563"/>
    </source>
</evidence>
<evidence type="ECO:0000256" key="12">
    <source>
        <dbReference type="ARBA" id="ARBA00023180"/>
    </source>
</evidence>
<sequence length="653" mass="73336">MYYRPVPGQVIYTKEHPQNRYHETSKLCKPIKAQTLEPKVEQAKTTDTLIYPRDSLQRNKRMVIQYHASAHHRRESVKPEIYIQCLTSSDQCTAEVSFCQVVGCEPDREQQHEWSDKYLCVTVNHCLGGKTKGFSKYMPYGCECGNWNKVIANTGTKDWGYNPRPELKGRISILKNPGGKVIINLLQPKKSDSGIFVLGENANGYLQGLIEIDVTDAPPTPLPLGEIEGTQDIQANVRYLTNLTLKDKIALETGYVEKNEWLEWMQYTAKQNERSNCIACSTARPTLGTSPFRLSNQDDPTGLQCVLQLFHKDSVLVTEQCKSLSLLFPAVQQKDRPPSAVVYKGNYTCFSRTGSGRSVGTLGQQYCQETIDVTKENGNYSAMRSKLPSRWAGECALTQLLVPFHIFPVQALQDLHVHLSPDKLKRSKRSVPSGSFDDRVYIDAIGVPRGVPNEFKARNQVGAGFESFLAWWVTINKNVDWINYIYYNQQRFVNFTRDAVRGIAEQLGPTSLMAWQNRMALDMLLAEKGGVCKMFGTYCCVFIPNNTSPDGSITKALEGLTTLSEELAENSGISDPFSDLLEQWFGKWSGLIVSFLISLVVAGAVLTLCGCCCIPCIRGLLQRLIDATLTKTLYQQAQEDDDESEYVELNRIV</sequence>
<dbReference type="SUPFAM" id="SSF58069">
    <property type="entry name" value="Virus ectodomain"/>
    <property type="match status" value="1"/>
</dbReference>
<dbReference type="EMBL" id="JAICCE010000021">
    <property type="protein sequence ID" value="KAG9262216.1"/>
    <property type="molecule type" value="Genomic_DNA"/>
</dbReference>
<reference evidence="15 16" key="1">
    <citation type="submission" date="2021-07" db="EMBL/GenBank/DDBJ databases">
        <authorList>
            <person name="Imarazene B."/>
            <person name="Zahm M."/>
            <person name="Klopp C."/>
            <person name="Cabau C."/>
            <person name="Beille S."/>
            <person name="Jouanno E."/>
            <person name="Castinel A."/>
            <person name="Lluch J."/>
            <person name="Gil L."/>
            <person name="Kuchtly C."/>
            <person name="Lopez Roques C."/>
            <person name="Donnadieu C."/>
            <person name="Parrinello H."/>
            <person name="Journot L."/>
            <person name="Du K."/>
            <person name="Schartl M."/>
            <person name="Retaux S."/>
            <person name="Guiguen Y."/>
        </authorList>
    </citation>
    <scope>NUCLEOTIDE SEQUENCE [LARGE SCALE GENOMIC DNA]</scope>
    <source>
        <strain evidence="15">Pach_M1</strain>
        <tissue evidence="15">Testis</tissue>
    </source>
</reference>